<proteinExistence type="predicted"/>
<gene>
    <name evidence="1" type="ORF">F4820DRAFT_132953</name>
</gene>
<comment type="caution">
    <text evidence="1">The sequence shown here is derived from an EMBL/GenBank/DDBJ whole genome shotgun (WGS) entry which is preliminary data.</text>
</comment>
<protein>
    <submittedName>
        <fullName evidence="1">SET domain-containing protein</fullName>
    </submittedName>
</protein>
<evidence type="ECO:0000313" key="1">
    <source>
        <dbReference type="EMBL" id="KAI4859894.1"/>
    </source>
</evidence>
<name>A0ACB9YKM6_9PEZI</name>
<accession>A0ACB9YKM6</accession>
<keyword evidence="2" id="KW-1185">Reference proteome</keyword>
<dbReference type="Proteomes" id="UP001497700">
    <property type="component" value="Unassembled WGS sequence"/>
</dbReference>
<organism evidence="1 2">
    <name type="scientific">Hypoxylon rubiginosum</name>
    <dbReference type="NCBI Taxonomy" id="110542"/>
    <lineage>
        <taxon>Eukaryota</taxon>
        <taxon>Fungi</taxon>
        <taxon>Dikarya</taxon>
        <taxon>Ascomycota</taxon>
        <taxon>Pezizomycotina</taxon>
        <taxon>Sordariomycetes</taxon>
        <taxon>Xylariomycetidae</taxon>
        <taxon>Xylariales</taxon>
        <taxon>Hypoxylaceae</taxon>
        <taxon>Hypoxylon</taxon>
    </lineage>
</organism>
<reference evidence="1 2" key="1">
    <citation type="journal article" date="2022" name="New Phytol.">
        <title>Ecological generalism drives hyperdiversity of secondary metabolite gene clusters in xylarialean endophytes.</title>
        <authorList>
            <person name="Franco M.E.E."/>
            <person name="Wisecaver J.H."/>
            <person name="Arnold A.E."/>
            <person name="Ju Y.M."/>
            <person name="Slot J.C."/>
            <person name="Ahrendt S."/>
            <person name="Moore L.P."/>
            <person name="Eastman K.E."/>
            <person name="Scott K."/>
            <person name="Konkel Z."/>
            <person name="Mondo S.J."/>
            <person name="Kuo A."/>
            <person name="Hayes R.D."/>
            <person name="Haridas S."/>
            <person name="Andreopoulos B."/>
            <person name="Riley R."/>
            <person name="LaButti K."/>
            <person name="Pangilinan J."/>
            <person name="Lipzen A."/>
            <person name="Amirebrahimi M."/>
            <person name="Yan J."/>
            <person name="Adam C."/>
            <person name="Keymanesh K."/>
            <person name="Ng V."/>
            <person name="Louie K."/>
            <person name="Northen T."/>
            <person name="Drula E."/>
            <person name="Henrissat B."/>
            <person name="Hsieh H.M."/>
            <person name="Youens-Clark K."/>
            <person name="Lutzoni F."/>
            <person name="Miadlikowska J."/>
            <person name="Eastwood D.C."/>
            <person name="Hamelin R.C."/>
            <person name="Grigoriev I.V."/>
            <person name="U'Ren J.M."/>
        </authorList>
    </citation>
    <scope>NUCLEOTIDE SEQUENCE [LARGE SCALE GENOMIC DNA]</scope>
    <source>
        <strain evidence="1 2">CBS 119005</strain>
    </source>
</reference>
<dbReference type="EMBL" id="MU393608">
    <property type="protein sequence ID" value="KAI4859894.1"/>
    <property type="molecule type" value="Genomic_DNA"/>
</dbReference>
<evidence type="ECO:0000313" key="2">
    <source>
        <dbReference type="Proteomes" id="UP001497700"/>
    </source>
</evidence>
<sequence length="346" mass="38466">MGIDAGLDAVPTLSKGAESDELPKSPSPRSDLFEVQQIPGRGRGLIALRDIAKGTRIISETPLLIVKSMPQPALEKTLAAKLKVMSKEQQRQFLSLHNNHPGQYAFGGIVKTNALPCGSGSSTGGIYPTICLINHSCLPNSHNNWNDDHKTETIHAIKPIQAGEEITIDYSHGDPSHIRQQHLRQSFGFDCQCTVCSLPQRELKASDTRRLQTQRLDDKIGDPTRMLSQPGASLADCRSLLRLLEEEYGEAPASSAARLYYDAFQISVAHSDRPRASMFAERAYRARIVCEGEDSPLTQRMKRFMDNPASHNNFGVYSTKWKGSDKYSPSSLNTTEFEAWLWRRAN</sequence>